<dbReference type="InterPro" id="IPR041698">
    <property type="entry name" value="Methyltransf_25"/>
</dbReference>
<evidence type="ECO:0000313" key="4">
    <source>
        <dbReference type="EMBL" id="ADO74703.1"/>
    </source>
</evidence>
<reference evidence="5 7" key="1">
    <citation type="submission" date="2006-04" db="EMBL/GenBank/DDBJ databases">
        <authorList>
            <person name="Nierman W.C."/>
        </authorList>
    </citation>
    <scope>NUCLEOTIDE SEQUENCE [LARGE SCALE GENOMIC DNA]</scope>
    <source>
        <strain evidence="5 7">DW4/3-1</strain>
    </source>
</reference>
<evidence type="ECO:0000313" key="6">
    <source>
        <dbReference type="Proteomes" id="UP000001351"/>
    </source>
</evidence>
<dbReference type="KEGG" id="sur:STAUR_6947"/>
<dbReference type="Pfam" id="PF13649">
    <property type="entry name" value="Methyltransf_25"/>
    <property type="match status" value="1"/>
</dbReference>
<dbReference type="OrthoDB" id="5319472at2"/>
<accession>Q09E84</accession>
<dbReference type="PANTHER" id="PTHR43675:SF8">
    <property type="entry name" value="ARSENITE METHYLTRANSFERASE"/>
    <property type="match status" value="1"/>
</dbReference>
<dbReference type="Proteomes" id="UP000032702">
    <property type="component" value="Unassembled WGS sequence"/>
</dbReference>
<dbReference type="InterPro" id="IPR026669">
    <property type="entry name" value="Arsenite_MeTrfase-like"/>
</dbReference>
<keyword evidence="5" id="KW-0489">Methyltransferase</keyword>
<sequence length="235" mass="25922">MLEEHALVCETNGHPVGARWGILDFSPPGSPHAFGPWVTRLYDTLLVRWHQPRLFGVSPRTLVEFHLRAMELARGGTILDVPCGSGIFSIGAAAQAGVRHYLGVDISLPMLQVARKRCTRYGLESTLARAELCALPLAAESVDVVICSLGLQFIERREAGLREMRRVLRPGGWLLGVAPALGLHPRYDQRHALRARKDFPVAPAELGAEFKLARLVLDEPLRTQGALVFWKAQAL</sequence>
<proteinExistence type="predicted"/>
<dbReference type="GO" id="GO:0008757">
    <property type="term" value="F:S-adenosylmethionine-dependent methyltransferase activity"/>
    <property type="evidence" value="ECO:0007669"/>
    <property type="project" value="InterPro"/>
</dbReference>
<dbReference type="InterPro" id="IPR029063">
    <property type="entry name" value="SAM-dependent_MTases_sf"/>
</dbReference>
<gene>
    <name evidence="4" type="ordered locus">STAUR_6947</name>
    <name evidence="5" type="ORF">STIAU_8358</name>
</gene>
<dbReference type="HOGENOM" id="CLU_1179629_0_0_7"/>
<protein>
    <submittedName>
        <fullName evidence="4">Methyltransferase type 11</fullName>
    </submittedName>
    <submittedName>
        <fullName evidence="5">UbiE/COQ5 methyltransferase</fullName>
    </submittedName>
</protein>
<evidence type="ECO:0000313" key="7">
    <source>
        <dbReference type="Proteomes" id="UP000032702"/>
    </source>
</evidence>
<dbReference type="EMBL" id="CP002271">
    <property type="protein sequence ID" value="ADO74703.1"/>
    <property type="molecule type" value="Genomic_DNA"/>
</dbReference>
<dbReference type="eggNOG" id="COG2226">
    <property type="taxonomic scope" value="Bacteria"/>
</dbReference>
<dbReference type="PANTHER" id="PTHR43675">
    <property type="entry name" value="ARSENITE METHYLTRANSFERASE"/>
    <property type="match status" value="1"/>
</dbReference>
<keyword evidence="1 5" id="KW-0808">Transferase</keyword>
<dbReference type="GO" id="GO:0032259">
    <property type="term" value="P:methylation"/>
    <property type="evidence" value="ECO:0007669"/>
    <property type="project" value="UniProtKB-KW"/>
</dbReference>
<evidence type="ECO:0000313" key="5">
    <source>
        <dbReference type="EMBL" id="EAU70039.1"/>
    </source>
</evidence>
<evidence type="ECO:0000256" key="1">
    <source>
        <dbReference type="ARBA" id="ARBA00022679"/>
    </source>
</evidence>
<reference evidence="4 6" key="2">
    <citation type="journal article" date="2011" name="Mol. Biol. Evol.">
        <title>Comparative genomic analysis of fruiting body formation in Myxococcales.</title>
        <authorList>
            <person name="Huntley S."/>
            <person name="Hamann N."/>
            <person name="Wegener-Feldbrugge S."/>
            <person name="Treuner-Lange A."/>
            <person name="Kube M."/>
            <person name="Reinhardt R."/>
            <person name="Klages S."/>
            <person name="Muller R."/>
            <person name="Ronning C.M."/>
            <person name="Nierman W.C."/>
            <person name="Sogaard-Andersen L."/>
        </authorList>
    </citation>
    <scope>NUCLEOTIDE SEQUENCE [LARGE SCALE GENOMIC DNA]</scope>
    <source>
        <strain evidence="4 6">DW4/3-1</strain>
    </source>
</reference>
<dbReference type="EMBL" id="AAMD01000001">
    <property type="protein sequence ID" value="EAU70039.1"/>
    <property type="molecule type" value="Genomic_DNA"/>
</dbReference>
<dbReference type="CDD" id="cd02440">
    <property type="entry name" value="AdoMet_MTases"/>
    <property type="match status" value="1"/>
</dbReference>
<feature type="domain" description="Methyltransferase" evidence="3">
    <location>
        <begin position="78"/>
        <end position="172"/>
    </location>
</feature>
<evidence type="ECO:0000256" key="2">
    <source>
        <dbReference type="ARBA" id="ARBA00022691"/>
    </source>
</evidence>
<keyword evidence="2" id="KW-0949">S-adenosyl-L-methionine</keyword>
<dbReference type="Gene3D" id="3.40.50.150">
    <property type="entry name" value="Vaccinia Virus protein VP39"/>
    <property type="match status" value="1"/>
</dbReference>
<dbReference type="STRING" id="378806.STAUR_6947"/>
<name>Q09E84_STIAD</name>
<dbReference type="AlphaFoldDB" id="Q09E84"/>
<organism evidence="5 7">
    <name type="scientific">Stigmatella aurantiaca (strain DW4/3-1)</name>
    <dbReference type="NCBI Taxonomy" id="378806"/>
    <lineage>
        <taxon>Bacteria</taxon>
        <taxon>Pseudomonadati</taxon>
        <taxon>Myxococcota</taxon>
        <taxon>Myxococcia</taxon>
        <taxon>Myxococcales</taxon>
        <taxon>Cystobacterineae</taxon>
        <taxon>Archangiaceae</taxon>
        <taxon>Stigmatella</taxon>
    </lineage>
</organism>
<evidence type="ECO:0000259" key="3">
    <source>
        <dbReference type="Pfam" id="PF13649"/>
    </source>
</evidence>
<dbReference type="SUPFAM" id="SSF53335">
    <property type="entry name" value="S-adenosyl-L-methionine-dependent methyltransferases"/>
    <property type="match status" value="1"/>
</dbReference>
<dbReference type="Proteomes" id="UP000001351">
    <property type="component" value="Chromosome"/>
</dbReference>
<keyword evidence="6" id="KW-1185">Reference proteome</keyword>